<proteinExistence type="predicted"/>
<feature type="compositionally biased region" description="Acidic residues" evidence="1">
    <location>
        <begin position="403"/>
        <end position="415"/>
    </location>
</feature>
<name>A0A1E3PSZ4_9ASCO</name>
<dbReference type="OrthoDB" id="10251113at2759"/>
<evidence type="ECO:0000313" key="6">
    <source>
        <dbReference type="Proteomes" id="UP000095009"/>
    </source>
</evidence>
<dbReference type="Pfam" id="PF08553">
    <property type="entry name" value="VID27"/>
    <property type="match status" value="1"/>
</dbReference>
<feature type="region of interest" description="Disordered" evidence="1">
    <location>
        <begin position="180"/>
        <end position="233"/>
    </location>
</feature>
<dbReference type="EMBL" id="KV454406">
    <property type="protein sequence ID" value="ODQ68384.1"/>
    <property type="molecule type" value="Genomic_DNA"/>
</dbReference>
<feature type="compositionally biased region" description="Low complexity" evidence="1">
    <location>
        <begin position="215"/>
        <end position="229"/>
    </location>
</feature>
<dbReference type="Pfam" id="PF17747">
    <property type="entry name" value="VID27_PH"/>
    <property type="match status" value="1"/>
</dbReference>
<organism evidence="5 6">
    <name type="scientific">Nadsonia fulvescens var. elongata DSM 6958</name>
    <dbReference type="NCBI Taxonomy" id="857566"/>
    <lineage>
        <taxon>Eukaryota</taxon>
        <taxon>Fungi</taxon>
        <taxon>Dikarya</taxon>
        <taxon>Ascomycota</taxon>
        <taxon>Saccharomycotina</taxon>
        <taxon>Dipodascomycetes</taxon>
        <taxon>Dipodascales</taxon>
        <taxon>Dipodascales incertae sedis</taxon>
        <taxon>Nadsonia</taxon>
    </lineage>
</organism>
<feature type="domain" description="Vacuolar import/degradation Vid27 C-terminal" evidence="2">
    <location>
        <begin position="451"/>
        <end position="802"/>
    </location>
</feature>
<feature type="region of interest" description="Disordered" evidence="1">
    <location>
        <begin position="398"/>
        <end position="422"/>
    </location>
</feature>
<dbReference type="PANTHER" id="PTHR31913">
    <property type="entry name" value="VACUOLAR IMPORT AND DEGRADATION PROTEIN 27"/>
    <property type="match status" value="1"/>
</dbReference>
<keyword evidence="6" id="KW-1185">Reference proteome</keyword>
<sequence>MNFLRKFLSSSSKQELVVIPSGQLFLTRSPNSPKGDSECIYKDAIATIRRTSTNFHHQLVIQRVYEEGEEQLYDEEEEGSDTDSSDDEWTFLIDEALHICYFERNGHIIISWRDLSGEPGDLFEFVCDEATKPSLLDDFDLTARKCQFERKFQQAYTDDYESDLELFNFELDELSNFVAKNSAPPSPKTRLSIRGRSPSNTHYQSNINEEDKKSSSASSTEVSLSVSDETPLKPPFEEIANATEIKHRTNAKATELAQEVKGDILAREIASLHLFDASMGVFVLQEASVVANVVDAGKWEYWLNASSSDKNYISMLITSDINPVFSFEHLSFIFNFCSIDGGLFSWLLKFKDFDTLSRFQEGVMRALWEQTSHQKWLKSRDDEREYVLESFLNLSIGDKDGEKSDEDENNSDDDQYYEKPQATVSTKKAAVVVDDEENYDDENVTLSGTGKNSQLSVGYNTDRAFVVRGSKIGVFKQTEDNNLEFSATIEDVSTPKGRKFSPDKIMLHTEDRSLVMQDPNNMHYLYRMDLEYGKIVDEWKVSEDVKVRQINPADKFAQMTGEQTFLGISSNGLFRIDPRLSGDKIVTSEMKTYAINNDFSALATTESGHIALASNKGDIRLYDRLGINAKTNIPALGDPIIGLEVSSGGEWVLATCKTYILLIDATIKQGKNAGSIGFLRSFDKDSKPRPKRLQISPEHVAFMQNETGKPLSFTKAYFNTGISAKEGTIITSSGPYVITWNMKKVLRNEKDGAYLIKRYSDNVTADNFKFGSDKNVILAFENDVAMVNRRSFRKPTKETLTGTKIARS</sequence>
<dbReference type="AlphaFoldDB" id="A0A1E3PSZ4"/>
<dbReference type="InterPro" id="IPR040979">
    <property type="entry name" value="Vid27_N"/>
</dbReference>
<dbReference type="SUPFAM" id="SSF69322">
    <property type="entry name" value="Tricorn protease domain 2"/>
    <property type="match status" value="1"/>
</dbReference>
<feature type="domain" description="Vid27 PH-like" evidence="3">
    <location>
        <begin position="264"/>
        <end position="370"/>
    </location>
</feature>
<accession>A0A1E3PSZ4</accession>
<protein>
    <submittedName>
        <fullName evidence="5">VID27-domain-containing protein</fullName>
    </submittedName>
</protein>
<dbReference type="InterPro" id="IPR013863">
    <property type="entry name" value="VID27_C"/>
</dbReference>
<dbReference type="Proteomes" id="UP000095009">
    <property type="component" value="Unassembled WGS sequence"/>
</dbReference>
<feature type="domain" description="Vid27 N-terminal" evidence="4">
    <location>
        <begin position="1"/>
        <end position="167"/>
    </location>
</feature>
<evidence type="ECO:0000259" key="4">
    <source>
        <dbReference type="Pfam" id="PF17748"/>
    </source>
</evidence>
<feature type="compositionally biased region" description="Polar residues" evidence="1">
    <location>
        <begin position="197"/>
        <end position="207"/>
    </location>
</feature>
<evidence type="ECO:0000259" key="3">
    <source>
        <dbReference type="Pfam" id="PF17747"/>
    </source>
</evidence>
<reference evidence="5 6" key="1">
    <citation type="journal article" date="2016" name="Proc. Natl. Acad. Sci. U.S.A.">
        <title>Comparative genomics of biotechnologically important yeasts.</title>
        <authorList>
            <person name="Riley R."/>
            <person name="Haridas S."/>
            <person name="Wolfe K.H."/>
            <person name="Lopes M.R."/>
            <person name="Hittinger C.T."/>
            <person name="Goeker M."/>
            <person name="Salamov A.A."/>
            <person name="Wisecaver J.H."/>
            <person name="Long T.M."/>
            <person name="Calvey C.H."/>
            <person name="Aerts A.L."/>
            <person name="Barry K.W."/>
            <person name="Choi C."/>
            <person name="Clum A."/>
            <person name="Coughlan A.Y."/>
            <person name="Deshpande S."/>
            <person name="Douglass A.P."/>
            <person name="Hanson S.J."/>
            <person name="Klenk H.-P."/>
            <person name="LaButti K.M."/>
            <person name="Lapidus A."/>
            <person name="Lindquist E.A."/>
            <person name="Lipzen A.M."/>
            <person name="Meier-Kolthoff J.P."/>
            <person name="Ohm R.A."/>
            <person name="Otillar R.P."/>
            <person name="Pangilinan J.L."/>
            <person name="Peng Y."/>
            <person name="Rokas A."/>
            <person name="Rosa C.A."/>
            <person name="Scheuner C."/>
            <person name="Sibirny A.A."/>
            <person name="Slot J.C."/>
            <person name="Stielow J.B."/>
            <person name="Sun H."/>
            <person name="Kurtzman C.P."/>
            <person name="Blackwell M."/>
            <person name="Grigoriev I.V."/>
            <person name="Jeffries T.W."/>
        </authorList>
    </citation>
    <scope>NUCLEOTIDE SEQUENCE [LARGE SCALE GENOMIC DNA]</scope>
    <source>
        <strain evidence="5 6">DSM 6958</strain>
    </source>
</reference>
<dbReference type="STRING" id="857566.A0A1E3PSZ4"/>
<dbReference type="GO" id="GO:0005737">
    <property type="term" value="C:cytoplasm"/>
    <property type="evidence" value="ECO:0007669"/>
    <property type="project" value="TreeGrafter"/>
</dbReference>
<evidence type="ECO:0000256" key="1">
    <source>
        <dbReference type="SAM" id="MobiDB-lite"/>
    </source>
</evidence>
<dbReference type="Pfam" id="PF17748">
    <property type="entry name" value="VID27_N"/>
    <property type="match status" value="1"/>
</dbReference>
<dbReference type="InterPro" id="IPR040458">
    <property type="entry name" value="Vid27"/>
</dbReference>
<evidence type="ECO:0000259" key="2">
    <source>
        <dbReference type="Pfam" id="PF08553"/>
    </source>
</evidence>
<gene>
    <name evidence="5" type="ORF">NADFUDRAFT_44967</name>
</gene>
<dbReference type="PANTHER" id="PTHR31913:SF0">
    <property type="entry name" value="VACUOLAR IMPORT AND DEGRADATION PROTEIN 27"/>
    <property type="match status" value="1"/>
</dbReference>
<dbReference type="InterPro" id="IPR040768">
    <property type="entry name" value="Vid27_PH"/>
</dbReference>
<dbReference type="GO" id="GO:0005634">
    <property type="term" value="C:nucleus"/>
    <property type="evidence" value="ECO:0007669"/>
    <property type="project" value="TreeGrafter"/>
</dbReference>
<evidence type="ECO:0000313" key="5">
    <source>
        <dbReference type="EMBL" id="ODQ68384.1"/>
    </source>
</evidence>